<evidence type="ECO:0000259" key="1">
    <source>
        <dbReference type="PROSITE" id="PS51384"/>
    </source>
</evidence>
<keyword evidence="3" id="KW-1185">Reference proteome</keyword>
<name>A0ABY4FIT7_9MICO</name>
<feature type="domain" description="FAD-binding FR-type" evidence="1">
    <location>
        <begin position="11"/>
        <end position="144"/>
    </location>
</feature>
<dbReference type="InterPro" id="IPR017927">
    <property type="entry name" value="FAD-bd_FR_type"/>
</dbReference>
<dbReference type="RefSeq" id="WP_244725872.1">
    <property type="nucleotide sequence ID" value="NZ_CP095045.1"/>
</dbReference>
<dbReference type="PANTHER" id="PTHR30157:SF0">
    <property type="entry name" value="NADPH-DEPENDENT FERRIC-CHELATE REDUCTASE"/>
    <property type="match status" value="1"/>
</dbReference>
<sequence>MARRPLETHPLVLRRLDVLRVTEVTPRMRRVTLGGPELAPFARDGLRQPGFRAPGFDDHVKAIFAGPDELEDVLPIQLAHGIEWVEAPARIARDYTPRRVDPAAREIDLDFVLHGDGPAASWAAGAVPGDALWIVGPKSSLVLPERLDWIVLIGDETALPAIGRYLDERPTEARVRAVVLIEHPSARQELPLRVGDTLDWVVARPGDREALLAAARAALPPGDASAGFVWAAAESRALLPLRRFLGRERGIDKTRTSLTGYWHADAAADAAFPPVPSPAAWFAVRAALVSGLLDAVADQPGADREALARGRGLPPAALAALLPTLAHHGLVLEDRGGGWRIGPAGEALLADPHAREGYDGPEGETMHALGELAAGLRDGAPARAIVRGATLAAELGRDAERFAEHCADAEVLRFVLGGLIADPVWEEVASARFAGPGAAVLLDLLREAGWRGAAAASGTPAQRSVLLAAPEFRAETASDGAAECVDADDAVDAEAIALELGACTDREAAERFEALRGRARRAIVVDRARPDALDPRAHEAQLLALAATGAGLRDARSLERLAAPVGWRLERVVGLGWGFEAVILADAPLAPIAENK</sequence>
<dbReference type="SUPFAM" id="SSF46785">
    <property type="entry name" value="Winged helix' DNA-binding domain"/>
    <property type="match status" value="1"/>
</dbReference>
<dbReference type="InterPro" id="IPR013113">
    <property type="entry name" value="SIP_FAD-bd"/>
</dbReference>
<dbReference type="Gene3D" id="1.10.10.10">
    <property type="entry name" value="Winged helix-like DNA-binding domain superfamily/Winged helix DNA-binding domain"/>
    <property type="match status" value="1"/>
</dbReference>
<dbReference type="Proteomes" id="UP000831786">
    <property type="component" value="Chromosome"/>
</dbReference>
<protein>
    <submittedName>
        <fullName evidence="2">Siderophore-interacting protein</fullName>
    </submittedName>
</protein>
<dbReference type="InterPro" id="IPR036390">
    <property type="entry name" value="WH_DNA-bd_sf"/>
</dbReference>
<dbReference type="InterPro" id="IPR036388">
    <property type="entry name" value="WH-like_DNA-bd_sf"/>
</dbReference>
<proteinExistence type="predicted"/>
<dbReference type="SUPFAM" id="SSF63380">
    <property type="entry name" value="Riboflavin synthase domain-like"/>
    <property type="match status" value="1"/>
</dbReference>
<dbReference type="InterPro" id="IPR017938">
    <property type="entry name" value="Riboflavin_synthase-like_b-brl"/>
</dbReference>
<dbReference type="InterPro" id="IPR007037">
    <property type="entry name" value="SIP_rossman_dom"/>
</dbReference>
<dbReference type="Pfam" id="PF04954">
    <property type="entry name" value="SIP"/>
    <property type="match status" value="1"/>
</dbReference>
<evidence type="ECO:0000313" key="2">
    <source>
        <dbReference type="EMBL" id="UOQ55832.1"/>
    </source>
</evidence>
<dbReference type="PROSITE" id="PS51384">
    <property type="entry name" value="FAD_FR"/>
    <property type="match status" value="1"/>
</dbReference>
<dbReference type="PANTHER" id="PTHR30157">
    <property type="entry name" value="FERRIC REDUCTASE, NADPH-DEPENDENT"/>
    <property type="match status" value="1"/>
</dbReference>
<dbReference type="Gene3D" id="3.40.50.80">
    <property type="entry name" value="Nucleotide-binding domain of ferredoxin-NADP reductase (FNR) module"/>
    <property type="match status" value="1"/>
</dbReference>
<dbReference type="Gene3D" id="2.40.30.10">
    <property type="entry name" value="Translation factors"/>
    <property type="match status" value="1"/>
</dbReference>
<dbReference type="InterPro" id="IPR039374">
    <property type="entry name" value="SIP_fam"/>
</dbReference>
<dbReference type="CDD" id="cd06193">
    <property type="entry name" value="siderophore_interacting"/>
    <property type="match status" value="1"/>
</dbReference>
<dbReference type="Pfam" id="PF08021">
    <property type="entry name" value="FAD_binding_9"/>
    <property type="match status" value="1"/>
</dbReference>
<accession>A0ABY4FIT7</accession>
<dbReference type="EMBL" id="CP095045">
    <property type="protein sequence ID" value="UOQ55832.1"/>
    <property type="molecule type" value="Genomic_DNA"/>
</dbReference>
<evidence type="ECO:0000313" key="3">
    <source>
        <dbReference type="Proteomes" id="UP000831786"/>
    </source>
</evidence>
<dbReference type="InterPro" id="IPR039261">
    <property type="entry name" value="FNR_nucleotide-bd"/>
</dbReference>
<reference evidence="2 3" key="1">
    <citation type="submission" date="2022-04" db="EMBL/GenBank/DDBJ databases">
        <title>Leucobacter sp. isolated from rhizosphere of garlic.</title>
        <authorList>
            <person name="Won M."/>
            <person name="Lee C.-M."/>
            <person name="Woen H.-Y."/>
            <person name="Kwon S.-W."/>
        </authorList>
    </citation>
    <scope>NUCLEOTIDE SEQUENCE [LARGE SCALE GENOMIC DNA]</scope>
    <source>
        <strain evidence="2 3">H21R-40</strain>
    </source>
</reference>
<gene>
    <name evidence="2" type="ORF">MUN78_08900</name>
</gene>
<organism evidence="2 3">
    <name type="scientific">Leucobacter allii</name>
    <dbReference type="NCBI Taxonomy" id="2932247"/>
    <lineage>
        <taxon>Bacteria</taxon>
        <taxon>Bacillati</taxon>
        <taxon>Actinomycetota</taxon>
        <taxon>Actinomycetes</taxon>
        <taxon>Micrococcales</taxon>
        <taxon>Microbacteriaceae</taxon>
        <taxon>Leucobacter</taxon>
    </lineage>
</organism>